<protein>
    <recommendedName>
        <fullName evidence="4">TolB-like 6-blade propeller-like</fullName>
    </recommendedName>
</protein>
<sequence>MKNTNFLLLLFFTTIAFACTKTNTQTETVIEKFPIEGSLVAEIIKIPPVAMTPHNIFVSGNHLVLYNSRKDTLFDVFTLPELKWKFAAGIPGQGPQDFYQLERRLFLPTEKGFKIFSQPDRKLKEVWIQDSTLWIDNEHAVEFDIDKIPANGVLPLNDTSIIYWGGMDSDAEYLSLDSHSTPKELTSYPDWDKTNNQEEPIFKYVKNSILNNDHTRFISFYGYFKRFRILNTDGHIIKDVIVKAPPYEEAIKEDMQDRVIYYHIPPRTNGKYIYVMCKNSTRAENRIQELQVWNWDGEPIARYDMDRKLTLFSVSDKEKKIYAVDGDTEDVIYVYDLPVP</sequence>
<feature type="chain" id="PRO_5003887096" description="TolB-like 6-blade propeller-like" evidence="1">
    <location>
        <begin position="19"/>
        <end position="340"/>
    </location>
</feature>
<evidence type="ECO:0000313" key="3">
    <source>
        <dbReference type="Proteomes" id="UP000001218"/>
    </source>
</evidence>
<evidence type="ECO:0008006" key="4">
    <source>
        <dbReference type="Google" id="ProtNLM"/>
    </source>
</evidence>
<gene>
    <name evidence="2" type="ORF">HMPREF1077_00729</name>
</gene>
<name>K5YID5_9BACT</name>
<dbReference type="PROSITE" id="PS51257">
    <property type="entry name" value="PROKAR_LIPOPROTEIN"/>
    <property type="match status" value="1"/>
</dbReference>
<dbReference type="InterPro" id="IPR011044">
    <property type="entry name" value="Quino_amine_DH_bsu"/>
</dbReference>
<evidence type="ECO:0000313" key="2">
    <source>
        <dbReference type="EMBL" id="EKN13427.1"/>
    </source>
</evidence>
<reference evidence="2 3" key="1">
    <citation type="submission" date="2012-02" db="EMBL/GenBank/DDBJ databases">
        <title>The Genome Sequence of Parabacteroides johnsonii CL02T12C29.</title>
        <authorList>
            <consortium name="The Broad Institute Genome Sequencing Platform"/>
            <person name="Earl A."/>
            <person name="Ward D."/>
            <person name="Feldgarden M."/>
            <person name="Gevers D."/>
            <person name="Zitomersky N.L."/>
            <person name="Coyne M.J."/>
            <person name="Comstock L.E."/>
            <person name="Young S.K."/>
            <person name="Zeng Q."/>
            <person name="Gargeya S."/>
            <person name="Fitzgerald M."/>
            <person name="Haas B."/>
            <person name="Abouelleil A."/>
            <person name="Alvarado L."/>
            <person name="Arachchi H.M."/>
            <person name="Berlin A."/>
            <person name="Chapman S.B."/>
            <person name="Gearin G."/>
            <person name="Goldberg J."/>
            <person name="Griggs A."/>
            <person name="Gujja S."/>
            <person name="Hansen M."/>
            <person name="Heiman D."/>
            <person name="Howarth C."/>
            <person name="Larimer J."/>
            <person name="Lui A."/>
            <person name="MacDonald P.J.P."/>
            <person name="McCowen C."/>
            <person name="Montmayeur A."/>
            <person name="Murphy C."/>
            <person name="Neiman D."/>
            <person name="Pearson M."/>
            <person name="Priest M."/>
            <person name="Roberts A."/>
            <person name="Saif S."/>
            <person name="Shea T."/>
            <person name="Sisk P."/>
            <person name="Stolte C."/>
            <person name="Sykes S."/>
            <person name="Wortman J."/>
            <person name="Nusbaum C."/>
            <person name="Birren B."/>
        </authorList>
    </citation>
    <scope>NUCLEOTIDE SEQUENCE [LARGE SCALE GENOMIC DNA]</scope>
    <source>
        <strain evidence="2 3">CL02T12C29</strain>
    </source>
</reference>
<dbReference type="Proteomes" id="UP000001218">
    <property type="component" value="Unassembled WGS sequence"/>
</dbReference>
<organism evidence="2 3">
    <name type="scientific">Parabacteroides johnsonii CL02T12C29</name>
    <dbReference type="NCBI Taxonomy" id="999419"/>
    <lineage>
        <taxon>Bacteria</taxon>
        <taxon>Pseudomonadati</taxon>
        <taxon>Bacteroidota</taxon>
        <taxon>Bacteroidia</taxon>
        <taxon>Bacteroidales</taxon>
        <taxon>Tannerellaceae</taxon>
        <taxon>Parabacteroides</taxon>
    </lineage>
</organism>
<keyword evidence="1" id="KW-0732">Signal</keyword>
<dbReference type="AlphaFoldDB" id="K5YID5"/>
<feature type="signal peptide" evidence="1">
    <location>
        <begin position="1"/>
        <end position="18"/>
    </location>
</feature>
<comment type="caution">
    <text evidence="2">The sequence shown here is derived from an EMBL/GenBank/DDBJ whole genome shotgun (WGS) entry which is preliminary data.</text>
</comment>
<dbReference type="eggNOG" id="ENOG50342QB">
    <property type="taxonomic scope" value="Bacteria"/>
</dbReference>
<dbReference type="EMBL" id="AGZP01000009">
    <property type="protein sequence ID" value="EKN13427.1"/>
    <property type="molecule type" value="Genomic_DNA"/>
</dbReference>
<dbReference type="SUPFAM" id="SSF50969">
    <property type="entry name" value="YVTN repeat-like/Quinoprotein amine dehydrogenase"/>
    <property type="match status" value="1"/>
</dbReference>
<dbReference type="HOGENOM" id="CLU_070308_0_0_10"/>
<evidence type="ECO:0000256" key="1">
    <source>
        <dbReference type="SAM" id="SignalP"/>
    </source>
</evidence>
<accession>K5YID5</accession>
<proteinExistence type="predicted"/>